<evidence type="ECO:0000313" key="3">
    <source>
        <dbReference type="Proteomes" id="UP000008866"/>
    </source>
</evidence>
<feature type="transmembrane region" description="Helical" evidence="1">
    <location>
        <begin position="219"/>
        <end position="236"/>
    </location>
</feature>
<dbReference type="Proteomes" id="UP000008866">
    <property type="component" value="Unassembled WGS sequence"/>
</dbReference>
<feature type="transmembrane region" description="Helical" evidence="1">
    <location>
        <begin position="90"/>
        <end position="107"/>
    </location>
</feature>
<dbReference type="KEGG" id="abe:ARB_06450"/>
<reference evidence="3" key="1">
    <citation type="journal article" date="2011" name="Genome Biol.">
        <title>Comparative and functional genomics provide insights into the pathogenicity of dermatophytic fungi.</title>
        <authorList>
            <person name="Burmester A."/>
            <person name="Shelest E."/>
            <person name="Gloeckner G."/>
            <person name="Heddergott C."/>
            <person name="Schindler S."/>
            <person name="Staib P."/>
            <person name="Heidel A."/>
            <person name="Felder M."/>
            <person name="Petzold A."/>
            <person name="Szafranski K."/>
            <person name="Feuermann M."/>
            <person name="Pedruzzi I."/>
            <person name="Priebe S."/>
            <person name="Groth M."/>
            <person name="Winkler R."/>
            <person name="Li W."/>
            <person name="Kniemeyer O."/>
            <person name="Schroeckh V."/>
            <person name="Hertweck C."/>
            <person name="Hube B."/>
            <person name="White T.C."/>
            <person name="Platzer M."/>
            <person name="Guthke R."/>
            <person name="Heitman J."/>
            <person name="Woestemeyer J."/>
            <person name="Zipfel P.F."/>
            <person name="Monod M."/>
            <person name="Brakhage A.A."/>
        </authorList>
    </citation>
    <scope>NUCLEOTIDE SEQUENCE [LARGE SCALE GENOMIC DNA]</scope>
    <source>
        <strain evidence="3">ATCC MYA-4681 / CBS 112371</strain>
    </source>
</reference>
<sequence>MDRSRLEENMARQLFLSFRHSRPAVRRSKFDRYIPYRIPLIESPLDKTDNPPRLYRQADATPIELFFDLFFVANLSTFTASNDINSLEALWSYVCFLGIIWFTWLQVTLFDIRFARDSVFERVCKAVQLATMVGFASAGSGFATRVLPENLWIFQSLTILLAISRLMLTLEYLVASVYLPPDTAFNLRCVTLFMFLNSLIYIALYFLFNDRAASIGSQIWMLWWFQFAAETFIVMVKADELPGIGFEDTHLNVRMGLLTLIIIGDGIISVTRIVNRTVGNGWTRWSFVHIFGVTISVYLLWQSYFDITPTEKLGKLRQKMWTCLHFPLHVLLILLSEGMQILALTLDVSLKLKRLRDTILSACGVPRPSTSDAIDSINRTIAGFGIDFTHGAMEEKYAIQGLLWDLRRQSRLCPSEMESGALNIERSHDIMGNVTVALFSGMGITPPDGHTTAKRSDHLLTMYLRMFGFVFLYYFIVAALSMFMFAAFIFLVNHDPTKRVFRLGATGTRVVAGFSLLSIIALVSNFDLAYKYMTNPIILFTVALALLICMFPFPRSNSVSVADVRFLGLLSDQLWYTLAFYYASFEAESGNDIELEAIPTNT</sequence>
<keyword evidence="3" id="KW-1185">Reference proteome</keyword>
<dbReference type="PANTHER" id="PTHR42101:SF1">
    <property type="entry name" value="LOW TEMPERATURE REQUIREMENT A"/>
    <property type="match status" value="1"/>
</dbReference>
<feature type="transmembrane region" description="Helical" evidence="1">
    <location>
        <begin position="537"/>
        <end position="554"/>
    </location>
</feature>
<dbReference type="OMA" id="LWWFQFA"/>
<feature type="transmembrane region" description="Helical" evidence="1">
    <location>
        <begin position="256"/>
        <end position="274"/>
    </location>
</feature>
<dbReference type="Pfam" id="PF06772">
    <property type="entry name" value="LtrA"/>
    <property type="match status" value="1"/>
</dbReference>
<accession>D4AQE3</accession>
<name>D4AQE3_ARTBC</name>
<dbReference type="GeneID" id="9521051"/>
<dbReference type="InterPro" id="IPR010640">
    <property type="entry name" value="Low_temperature_requirement_A"/>
</dbReference>
<feature type="transmembrane region" description="Helical" evidence="1">
    <location>
        <begin position="324"/>
        <end position="346"/>
    </location>
</feature>
<feature type="transmembrane region" description="Helical" evidence="1">
    <location>
        <begin position="463"/>
        <end position="490"/>
    </location>
</feature>
<dbReference type="STRING" id="663331.D4AQE3"/>
<evidence type="ECO:0000313" key="2">
    <source>
        <dbReference type="EMBL" id="EFE34687.1"/>
    </source>
</evidence>
<gene>
    <name evidence="2" type="ORF">ARB_06450</name>
</gene>
<keyword evidence="1" id="KW-1133">Transmembrane helix</keyword>
<keyword evidence="1" id="KW-0812">Transmembrane</keyword>
<comment type="caution">
    <text evidence="2">The sequence shown here is derived from an EMBL/GenBank/DDBJ whole genome shotgun (WGS) entry which is preliminary data.</text>
</comment>
<feature type="transmembrane region" description="Helical" evidence="1">
    <location>
        <begin position="286"/>
        <end position="304"/>
    </location>
</feature>
<dbReference type="eggNOG" id="ENOG502RYB9">
    <property type="taxonomic scope" value="Eukaryota"/>
</dbReference>
<keyword evidence="1" id="KW-0472">Membrane</keyword>
<protein>
    <submittedName>
        <fullName evidence="2">Uncharacterized protein</fullName>
    </submittedName>
</protein>
<dbReference type="RefSeq" id="XP_003015327.1">
    <property type="nucleotide sequence ID" value="XM_003015281.1"/>
</dbReference>
<proteinExistence type="predicted"/>
<dbReference type="HOGENOM" id="CLU_016136_2_1_1"/>
<dbReference type="EMBL" id="ABSU01000005">
    <property type="protein sequence ID" value="EFE34687.1"/>
    <property type="molecule type" value="Genomic_DNA"/>
</dbReference>
<dbReference type="AlphaFoldDB" id="D4AQE3"/>
<dbReference type="PANTHER" id="PTHR42101">
    <property type="entry name" value="CHROMOSOME 16, WHOLE GENOME SHOTGUN SEQUENCE"/>
    <property type="match status" value="1"/>
</dbReference>
<evidence type="ECO:0000256" key="1">
    <source>
        <dbReference type="SAM" id="Phobius"/>
    </source>
</evidence>
<feature type="transmembrane region" description="Helical" evidence="1">
    <location>
        <begin position="510"/>
        <end position="530"/>
    </location>
</feature>
<feature type="transmembrane region" description="Helical" evidence="1">
    <location>
        <begin position="127"/>
        <end position="147"/>
    </location>
</feature>
<organism evidence="2 3">
    <name type="scientific">Arthroderma benhamiae (strain ATCC MYA-4681 / CBS 112371)</name>
    <name type="common">Trichophyton mentagrophytes</name>
    <dbReference type="NCBI Taxonomy" id="663331"/>
    <lineage>
        <taxon>Eukaryota</taxon>
        <taxon>Fungi</taxon>
        <taxon>Dikarya</taxon>
        <taxon>Ascomycota</taxon>
        <taxon>Pezizomycotina</taxon>
        <taxon>Eurotiomycetes</taxon>
        <taxon>Eurotiomycetidae</taxon>
        <taxon>Onygenales</taxon>
        <taxon>Arthrodermataceae</taxon>
        <taxon>Trichophyton</taxon>
    </lineage>
</organism>
<feature type="transmembrane region" description="Helical" evidence="1">
    <location>
        <begin position="185"/>
        <end position="207"/>
    </location>
</feature>